<dbReference type="EMBL" id="AQPN01000002">
    <property type="protein sequence ID" value="EOR96698.1"/>
    <property type="molecule type" value="Genomic_DNA"/>
</dbReference>
<evidence type="ECO:0000313" key="3">
    <source>
        <dbReference type="Proteomes" id="UP000014174"/>
    </source>
</evidence>
<comment type="caution">
    <text evidence="2">The sequence shown here is derived from an EMBL/GenBank/DDBJ whole genome shotgun (WGS) entry which is preliminary data.</text>
</comment>
<dbReference type="Pfam" id="PF10988">
    <property type="entry name" value="DUF2807"/>
    <property type="match status" value="1"/>
</dbReference>
<sequence>MKSLFTILLATTLITGAYTCYSKPLSALGISRNDKQNRNLSGFTGVEVIGSYDVFIKQGNTESVIVEADDDVIDRIITAVEGGTLKIYTKKTNFNFNWDNKKTAVYVTVKFINRISVIGSGDVSFAEGITTNKLRLNLTGSGDVSGKVNVKTLESSLTGSGDMKLTGQAQTSSVTVTGSGDFSGRDLVTIKSIVQVRGSGDAGVNVSEQLDASVAGSGDIRYTGAAKQISSSKSGSGDIGRF</sequence>
<accession>R9GYI5</accession>
<evidence type="ECO:0000313" key="2">
    <source>
        <dbReference type="EMBL" id="EOR96698.1"/>
    </source>
</evidence>
<reference evidence="2 3" key="1">
    <citation type="journal article" date="2013" name="Genome Announc.">
        <title>Draft Genome Sequence of Arcticibacter svalbardensis Strain MN12-7T, a Member of the Family Sphingobacteriaceae Isolated from an Arctic Soil Sample.</title>
        <authorList>
            <person name="Shivaji S."/>
            <person name="Ara S."/>
            <person name="Prasad S."/>
            <person name="Manasa B.P."/>
            <person name="Begum Z."/>
            <person name="Singh A."/>
            <person name="Kumar Pinnaka A."/>
        </authorList>
    </citation>
    <scope>NUCLEOTIDE SEQUENCE [LARGE SCALE GENOMIC DNA]</scope>
    <source>
        <strain evidence="2 3">MN12-7</strain>
    </source>
</reference>
<proteinExistence type="predicted"/>
<dbReference type="InterPro" id="IPR021255">
    <property type="entry name" value="DUF2807"/>
</dbReference>
<dbReference type="Proteomes" id="UP000014174">
    <property type="component" value="Unassembled WGS sequence"/>
</dbReference>
<name>R9GYI5_9SPHI</name>
<dbReference type="Gene3D" id="2.160.20.120">
    <property type="match status" value="1"/>
</dbReference>
<dbReference type="STRING" id="1150600.ADIARSV_0121"/>
<keyword evidence="3" id="KW-1185">Reference proteome</keyword>
<organism evidence="2 3">
    <name type="scientific">Arcticibacter svalbardensis MN12-7</name>
    <dbReference type="NCBI Taxonomy" id="1150600"/>
    <lineage>
        <taxon>Bacteria</taxon>
        <taxon>Pseudomonadati</taxon>
        <taxon>Bacteroidota</taxon>
        <taxon>Sphingobacteriia</taxon>
        <taxon>Sphingobacteriales</taxon>
        <taxon>Sphingobacteriaceae</taxon>
        <taxon>Arcticibacter</taxon>
    </lineage>
</organism>
<dbReference type="RefSeq" id="WP_016193378.1">
    <property type="nucleotide sequence ID" value="NZ_AQPN01000002.1"/>
</dbReference>
<feature type="domain" description="Putative auto-transporter adhesin head GIN" evidence="1">
    <location>
        <begin position="43"/>
        <end position="225"/>
    </location>
</feature>
<dbReference type="AlphaFoldDB" id="R9GYI5"/>
<dbReference type="PANTHER" id="PTHR39200">
    <property type="entry name" value="HYPOTHETICAL EXPORTED PROTEIN"/>
    <property type="match status" value="1"/>
</dbReference>
<dbReference type="PANTHER" id="PTHR39200:SF1">
    <property type="entry name" value="AUTO-TRANSPORTER ADHESIN HEAD GIN DOMAIN-CONTAINING PROTEIN-RELATED"/>
    <property type="match status" value="1"/>
</dbReference>
<protein>
    <recommendedName>
        <fullName evidence="1">Putative auto-transporter adhesin head GIN domain-containing protein</fullName>
    </recommendedName>
</protein>
<dbReference type="OrthoDB" id="794214at2"/>
<evidence type="ECO:0000259" key="1">
    <source>
        <dbReference type="Pfam" id="PF10988"/>
    </source>
</evidence>
<gene>
    <name evidence="2" type="ORF">ADIARSV_0121</name>
</gene>
<dbReference type="eggNOG" id="COG3595">
    <property type="taxonomic scope" value="Bacteria"/>
</dbReference>